<comment type="caution">
    <text evidence="1">The sequence shown here is derived from an EMBL/GenBank/DDBJ whole genome shotgun (WGS) entry which is preliminary data.</text>
</comment>
<organism evidence="1 2">
    <name type="scientific">Cichorium intybus</name>
    <name type="common">Chicory</name>
    <dbReference type="NCBI Taxonomy" id="13427"/>
    <lineage>
        <taxon>Eukaryota</taxon>
        <taxon>Viridiplantae</taxon>
        <taxon>Streptophyta</taxon>
        <taxon>Embryophyta</taxon>
        <taxon>Tracheophyta</taxon>
        <taxon>Spermatophyta</taxon>
        <taxon>Magnoliopsida</taxon>
        <taxon>eudicotyledons</taxon>
        <taxon>Gunneridae</taxon>
        <taxon>Pentapetalae</taxon>
        <taxon>asterids</taxon>
        <taxon>campanulids</taxon>
        <taxon>Asterales</taxon>
        <taxon>Asteraceae</taxon>
        <taxon>Cichorioideae</taxon>
        <taxon>Cichorieae</taxon>
        <taxon>Cichoriinae</taxon>
        <taxon>Cichorium</taxon>
    </lineage>
</organism>
<reference evidence="1 2" key="2">
    <citation type="journal article" date="2022" name="Mol. Ecol. Resour.">
        <title>The genomes of chicory, endive, great burdock and yacon provide insights into Asteraceae paleo-polyploidization history and plant inulin production.</title>
        <authorList>
            <person name="Fan W."/>
            <person name="Wang S."/>
            <person name="Wang H."/>
            <person name="Wang A."/>
            <person name="Jiang F."/>
            <person name="Liu H."/>
            <person name="Zhao H."/>
            <person name="Xu D."/>
            <person name="Zhang Y."/>
        </authorList>
    </citation>
    <scope>NUCLEOTIDE SEQUENCE [LARGE SCALE GENOMIC DNA]</scope>
    <source>
        <strain evidence="2">cv. Punajuju</strain>
        <tissue evidence="1">Leaves</tissue>
    </source>
</reference>
<name>A0ACB9FB06_CICIN</name>
<evidence type="ECO:0000313" key="2">
    <source>
        <dbReference type="Proteomes" id="UP001055811"/>
    </source>
</evidence>
<dbReference type="Proteomes" id="UP001055811">
    <property type="component" value="Linkage Group LG03"/>
</dbReference>
<reference evidence="2" key="1">
    <citation type="journal article" date="2022" name="Mol. Ecol. Resour.">
        <title>The genomes of chicory, endive, great burdock and yacon provide insights into Asteraceae palaeo-polyploidization history and plant inulin production.</title>
        <authorList>
            <person name="Fan W."/>
            <person name="Wang S."/>
            <person name="Wang H."/>
            <person name="Wang A."/>
            <person name="Jiang F."/>
            <person name="Liu H."/>
            <person name="Zhao H."/>
            <person name="Xu D."/>
            <person name="Zhang Y."/>
        </authorList>
    </citation>
    <scope>NUCLEOTIDE SEQUENCE [LARGE SCALE GENOMIC DNA]</scope>
    <source>
        <strain evidence="2">cv. Punajuju</strain>
    </source>
</reference>
<gene>
    <name evidence="1" type="ORF">L2E82_18897</name>
</gene>
<proteinExistence type="predicted"/>
<evidence type="ECO:0000313" key="1">
    <source>
        <dbReference type="EMBL" id="KAI3768317.1"/>
    </source>
</evidence>
<keyword evidence="2" id="KW-1185">Reference proteome</keyword>
<dbReference type="EMBL" id="CM042011">
    <property type="protein sequence ID" value="KAI3768317.1"/>
    <property type="molecule type" value="Genomic_DNA"/>
</dbReference>
<sequence length="599" mass="65081">MTVTLAPVYPDMVTDMMHENNFTVLAMHGDIPGKEQDALTEEFRSYTKLYMTTSTTMGQSSSSLSPSPTGSTHHRSITRTSSSSSARSEILGFRYSKDEACFEFPDATTSFIDYTSEIPDDCLAVVFQFLGAGDRKRCSLVSKRWLLVEGQSRHRLAINAKSEVVPFIPSIFSRFDSVTKLSLRCDRRSVSIDDNGLILISLRCVNLTRLKLRGCREITDVGMAAFAKNCKGLKKFSCGSCMFGAKGMNALLDNSSSLEELSVKRLRGINDGVTAEPIGPGAAAMSLKTVCLKELYNGQFFGPLISGAKKLKTLKLLRCLGDWDSLLETIAVSENSLIEVHLERLQVSDIGLSALSNCSNLEILHIVKTPDCTNAGVISVASHCKYLRKLHIDGWKTNRIGNEALISIAKHSANLQELVLIGVNPSSISLEAIATKCQKLERLALCGSETIADTEISCIASKCVALKKLCIKGCPVSDEGIEAFAWGCPNLVKIKVKKCRNVTSEIGDWLRSKRGSLVVNLDVCAVEAEAVDASASDNGGQEDMEMTHVAVAHPHPLGTSNSVRGSIFKTRFGLFGTRGIVTSTFRRWSNGNTSSNSTS</sequence>
<protein>
    <submittedName>
        <fullName evidence="1">Uncharacterized protein</fullName>
    </submittedName>
</protein>
<accession>A0ACB9FB06</accession>